<evidence type="ECO:0000313" key="1">
    <source>
        <dbReference type="EMBL" id="ATN92861.1"/>
    </source>
</evidence>
<protein>
    <submittedName>
        <fullName evidence="1">Uncharacterized protein</fullName>
    </submittedName>
</protein>
<dbReference type="EMBL" id="MF893340">
    <property type="protein sequence ID" value="ATN92861.1"/>
    <property type="molecule type" value="Genomic_DNA"/>
</dbReference>
<gene>
    <name evidence="1" type="ORF">PPSC2_98</name>
</gene>
<organism evidence="1 2">
    <name type="scientific">Pseudomonas phage PPSC2</name>
    <dbReference type="NCBI Taxonomy" id="2041350"/>
    <lineage>
        <taxon>Viruses</taxon>
        <taxon>Duplodnaviria</taxon>
        <taxon>Heunggongvirae</taxon>
        <taxon>Uroviricota</taxon>
        <taxon>Caudoviricetes</taxon>
        <taxon>Vandenendeviridae</taxon>
        <taxon>Gorskivirinae</taxon>
        <taxon>Shenlongvirus</taxon>
        <taxon>Shenlongvirus PPSC2</taxon>
    </lineage>
</organism>
<reference evidence="1 2" key="1">
    <citation type="journal article" date="2018" name="Arch. Virol.">
        <title>Genomic characterization and phylogenetic analysis of the novel Pseudomonas phage PPSC2.</title>
        <authorList>
            <person name="Wu X."/>
            <person name="Wu Y."/>
            <person name="Tang Y."/>
            <person name="Gan B."/>
        </authorList>
    </citation>
    <scope>NUCLEOTIDE SEQUENCE [LARGE SCALE GENOMIC DNA]</scope>
</reference>
<keyword evidence="2" id="KW-1185">Reference proteome</keyword>
<name>A0A2R2YAR1_9CAUD</name>
<evidence type="ECO:0000313" key="2">
    <source>
        <dbReference type="Proteomes" id="UP000244827"/>
    </source>
</evidence>
<proteinExistence type="predicted"/>
<accession>A0A2R2YAR1</accession>
<sequence>MFWKVYNKQSGVMVDKVWFVATMTAEDVKRSLEDEFDFEILVGRDSVY</sequence>
<dbReference type="Proteomes" id="UP000244827">
    <property type="component" value="Segment"/>
</dbReference>